<dbReference type="PROSITE" id="PS00383">
    <property type="entry name" value="TYR_PHOSPHATASE_1"/>
    <property type="match status" value="1"/>
</dbReference>
<dbReference type="Proteomes" id="UP000694580">
    <property type="component" value="Chromosome 10"/>
</dbReference>
<evidence type="ECO:0000256" key="5">
    <source>
        <dbReference type="ARBA" id="ARBA00060867"/>
    </source>
</evidence>
<dbReference type="CDD" id="cd14506">
    <property type="entry name" value="PTP_PTPDC1"/>
    <property type="match status" value="1"/>
</dbReference>
<dbReference type="SMART" id="SM00404">
    <property type="entry name" value="PTPc_motif"/>
    <property type="match status" value="1"/>
</dbReference>
<dbReference type="Gene3D" id="3.90.190.10">
    <property type="entry name" value="Protein tyrosine phosphatase superfamily"/>
    <property type="match status" value="1"/>
</dbReference>
<organism evidence="9 10">
    <name type="scientific">Denticeps clupeoides</name>
    <name type="common">denticle herring</name>
    <dbReference type="NCBI Taxonomy" id="299321"/>
    <lineage>
        <taxon>Eukaryota</taxon>
        <taxon>Metazoa</taxon>
        <taxon>Chordata</taxon>
        <taxon>Craniata</taxon>
        <taxon>Vertebrata</taxon>
        <taxon>Euteleostomi</taxon>
        <taxon>Actinopterygii</taxon>
        <taxon>Neopterygii</taxon>
        <taxon>Teleostei</taxon>
        <taxon>Clupei</taxon>
        <taxon>Clupeiformes</taxon>
        <taxon>Denticipitoidei</taxon>
        <taxon>Denticipitidae</taxon>
        <taxon>Denticeps</taxon>
    </lineage>
</organism>
<sequence length="700" mass="79059">MQHPHQLHFQLDLVLTSSLIKSSFPTSRFSLAFGNSLPFRKECVNSAPTARYTVVGETLRYVIPSHMQCSIGCGGRACKYEDPSRWSDDEQAIKGIYSSWVTENLLAMARPSTEIIEKYSIIEQFQRCGLKTVINLQRPGEHANCGNPLEPESGFTYCPEIFMNSGIYFYNFGWDDYGVASLPAVLDMVKVMSFAVQEGKLAVHCHAGLGRTGVLLACYLVFTTRMTADQAIIFVRSKRPNSIQTRGQLLCVREFVKFLVPLRNIFSCAEPRVPAVTLSQFLIRQKNVLHGYEARQMKYMPKIIQLICKILPDIVENRQVIEEDVLEVSDISSDSEVSVSYSRVQHFSRPFMVNGTSITYGVPPRLPGLPQLRKKDTEPPLFYARKSLSYSDSDLRRLAETLNLSENPMGVLAALHRQSMSQGIVNDASEDTHIVLPGSKKRRLYSSNSSIWELKTLMDKEEGPPLLQSRRQSVLQRSKSVGDNNGMADNPALVKAWRAERELGRPGEGDNGEEERSEVPFITIQSELTLEARRLLVAQALAVDLSQDGEENHKQRVSAWQAELNCGAGVWERLCLEKDPFVLTGLMWSWLEHLKEPVVSLRDVLCLEIGEHNPHTILNRLEKASKETITCILECFARLLTVPEEVENAFLQRLTKAFTKIDKDSTDGKRVYGTMKTVLRPILEEMRKAARVELEILEDL</sequence>
<dbReference type="Pfam" id="PF00782">
    <property type="entry name" value="DSPc"/>
    <property type="match status" value="1"/>
</dbReference>
<evidence type="ECO:0000259" key="7">
    <source>
        <dbReference type="PROSITE" id="PS50054"/>
    </source>
</evidence>
<evidence type="ECO:0000313" key="10">
    <source>
        <dbReference type="Proteomes" id="UP000694580"/>
    </source>
</evidence>
<protein>
    <recommendedName>
        <fullName evidence="6">Protein tyrosine phosphatase domain-containing protein 1</fullName>
    </recommendedName>
</protein>
<comment type="function">
    <text evidence="4">May play roles in cilia formation and/or maintenance.</text>
</comment>
<dbReference type="GeneTree" id="ENSGT00940000164549"/>
<dbReference type="InterPro" id="IPR000387">
    <property type="entry name" value="Tyr_Pase_dom"/>
</dbReference>
<feature type="domain" description="Tyrosine-protein phosphatase" evidence="7">
    <location>
        <begin position="97"/>
        <end position="268"/>
    </location>
</feature>
<dbReference type="InterPro" id="IPR020422">
    <property type="entry name" value="TYR_PHOSPHATASE_DUAL_dom"/>
</dbReference>
<reference evidence="9" key="2">
    <citation type="submission" date="2025-08" db="UniProtKB">
        <authorList>
            <consortium name="Ensembl"/>
        </authorList>
    </citation>
    <scope>IDENTIFICATION</scope>
</reference>
<evidence type="ECO:0000256" key="6">
    <source>
        <dbReference type="ARBA" id="ARBA00072096"/>
    </source>
</evidence>
<dbReference type="InterPro" id="IPR000340">
    <property type="entry name" value="Dual-sp_phosphatase_cat-dom"/>
</dbReference>
<dbReference type="PROSITE" id="PS50056">
    <property type="entry name" value="TYR_PHOSPHATASE_2"/>
    <property type="match status" value="1"/>
</dbReference>
<gene>
    <name evidence="9" type="primary">ptpdc1b</name>
</gene>
<comment type="similarity">
    <text evidence="5">Belongs to the protein-tyrosine phosphatase family. Non-receptor class PTPDC1 subfamily.</text>
</comment>
<evidence type="ECO:0000256" key="2">
    <source>
        <dbReference type="ARBA" id="ARBA00022801"/>
    </source>
</evidence>
<evidence type="ECO:0000256" key="1">
    <source>
        <dbReference type="ARBA" id="ARBA00022794"/>
    </source>
</evidence>
<evidence type="ECO:0000256" key="4">
    <source>
        <dbReference type="ARBA" id="ARBA00056295"/>
    </source>
</evidence>
<proteinExistence type="inferred from homology"/>
<dbReference type="InterPro" id="IPR049573">
    <property type="entry name" value="PTPDC1_PTP"/>
</dbReference>
<dbReference type="FunFam" id="3.90.190.10:FF:000027">
    <property type="entry name" value="Protein tyrosine phosphatase domain containing 1"/>
    <property type="match status" value="1"/>
</dbReference>
<dbReference type="GO" id="GO:0004725">
    <property type="term" value="F:protein tyrosine phosphatase activity"/>
    <property type="evidence" value="ECO:0007669"/>
    <property type="project" value="InterPro"/>
</dbReference>
<keyword evidence="1" id="KW-0970">Cilium biogenesis/degradation</keyword>
<dbReference type="InterPro" id="IPR029021">
    <property type="entry name" value="Prot-tyrosine_phosphatase-like"/>
</dbReference>
<dbReference type="SUPFAM" id="SSF52799">
    <property type="entry name" value="(Phosphotyrosine protein) phosphatases II"/>
    <property type="match status" value="1"/>
</dbReference>
<evidence type="ECO:0000256" key="3">
    <source>
        <dbReference type="ARBA" id="ARBA00022912"/>
    </source>
</evidence>
<dbReference type="InterPro" id="IPR016130">
    <property type="entry name" value="Tyr_Pase_AS"/>
</dbReference>
<dbReference type="Ensembl" id="ENSDCDT00010017933.1">
    <property type="protein sequence ID" value="ENSDCDP00010016907.1"/>
    <property type="gene ID" value="ENSDCDG00010007757.1"/>
</dbReference>
<dbReference type="InterPro" id="IPR050561">
    <property type="entry name" value="PTP"/>
</dbReference>
<dbReference type="PROSITE" id="PS50054">
    <property type="entry name" value="TYR_PHOSPHATASE_DUAL"/>
    <property type="match status" value="1"/>
</dbReference>
<dbReference type="GO" id="GO:0060271">
    <property type="term" value="P:cilium assembly"/>
    <property type="evidence" value="ECO:0007669"/>
    <property type="project" value="InterPro"/>
</dbReference>
<accession>A0AAY4B7S7</accession>
<feature type="domain" description="Tyrosine specific protein phosphatases" evidence="8">
    <location>
        <begin position="183"/>
        <end position="250"/>
    </location>
</feature>
<dbReference type="PANTHER" id="PTHR23339">
    <property type="entry name" value="TYROSINE SPECIFIC PROTEIN PHOSPHATASE AND DUAL SPECIFICITY PROTEIN PHOSPHATASE"/>
    <property type="match status" value="1"/>
</dbReference>
<keyword evidence="2" id="KW-0378">Hydrolase</keyword>
<reference evidence="9 10" key="1">
    <citation type="submission" date="2020-06" db="EMBL/GenBank/DDBJ databases">
        <authorList>
            <consortium name="Wellcome Sanger Institute Data Sharing"/>
        </authorList>
    </citation>
    <scope>NUCLEOTIDE SEQUENCE [LARGE SCALE GENOMIC DNA]</scope>
</reference>
<name>A0AAY4B7S7_9TELE</name>
<evidence type="ECO:0000313" key="9">
    <source>
        <dbReference type="Ensembl" id="ENSDCDP00010016907.1"/>
    </source>
</evidence>
<keyword evidence="3" id="KW-0904">Protein phosphatase</keyword>
<keyword evidence="10" id="KW-1185">Reference proteome</keyword>
<dbReference type="AlphaFoldDB" id="A0AAY4B7S7"/>
<reference evidence="9" key="3">
    <citation type="submission" date="2025-09" db="UniProtKB">
        <authorList>
            <consortium name="Ensembl"/>
        </authorList>
    </citation>
    <scope>IDENTIFICATION</scope>
</reference>
<evidence type="ECO:0000259" key="8">
    <source>
        <dbReference type="PROSITE" id="PS50056"/>
    </source>
</evidence>
<dbReference type="InterPro" id="IPR003595">
    <property type="entry name" value="Tyr_Pase_cat"/>
</dbReference>